<protein>
    <submittedName>
        <fullName evidence="1">Uncharacterized protein</fullName>
    </submittedName>
</protein>
<evidence type="ECO:0000313" key="1">
    <source>
        <dbReference type="EMBL" id="QHT33172.1"/>
    </source>
</evidence>
<reference evidence="1" key="1">
    <citation type="journal article" date="2020" name="Nature">
        <title>Giant virus diversity and host interactions through global metagenomics.</title>
        <authorList>
            <person name="Schulz F."/>
            <person name="Roux S."/>
            <person name="Paez-Espino D."/>
            <person name="Jungbluth S."/>
            <person name="Walsh D.A."/>
            <person name="Denef V.J."/>
            <person name="McMahon K.D."/>
            <person name="Konstantinidis K.T."/>
            <person name="Eloe-Fadrosh E.A."/>
            <person name="Kyrpides N.C."/>
            <person name="Woyke T."/>
        </authorList>
    </citation>
    <scope>NUCLEOTIDE SEQUENCE</scope>
    <source>
        <strain evidence="1">GVMAG-M-3300009161-34</strain>
    </source>
</reference>
<accession>A0A6C0EWN9</accession>
<proteinExistence type="predicted"/>
<name>A0A6C0EWN9_9ZZZZ</name>
<dbReference type="EMBL" id="MN738959">
    <property type="protein sequence ID" value="QHT33172.1"/>
    <property type="molecule type" value="Genomic_DNA"/>
</dbReference>
<dbReference type="AlphaFoldDB" id="A0A6C0EWN9"/>
<sequence length="92" mass="10296">MPITRLQSKKMNAANVATTEAKANTDTKMPITRLQSKKMNAVNAANVAASATTTTTTIKAKQSHGIDFIDASKEWRKNKIKYDNVTFEYIWM</sequence>
<organism evidence="1">
    <name type="scientific">viral metagenome</name>
    <dbReference type="NCBI Taxonomy" id="1070528"/>
    <lineage>
        <taxon>unclassified sequences</taxon>
        <taxon>metagenomes</taxon>
        <taxon>organismal metagenomes</taxon>
    </lineage>
</organism>